<keyword evidence="2" id="KW-1185">Reference proteome</keyword>
<dbReference type="Gene3D" id="3.40.50.720">
    <property type="entry name" value="NAD(P)-binding Rossmann-like Domain"/>
    <property type="match status" value="1"/>
</dbReference>
<evidence type="ECO:0000313" key="1">
    <source>
        <dbReference type="EMBL" id="NNJ32111.1"/>
    </source>
</evidence>
<dbReference type="RefSeq" id="WP_170823216.1">
    <property type="nucleotide sequence ID" value="NZ_JAAOXG010000048.1"/>
</dbReference>
<dbReference type="InterPro" id="IPR024033">
    <property type="entry name" value="OXTCase_su_AllG_h-dom"/>
</dbReference>
<dbReference type="Gene3D" id="1.10.10.660">
    <property type="entry name" value="conserved protein of unknown function from Enterococcus faecalis V583"/>
    <property type="match status" value="1"/>
</dbReference>
<dbReference type="InterPro" id="IPR009499">
    <property type="entry name" value="AllG-like"/>
</dbReference>
<protein>
    <submittedName>
        <fullName evidence="1">DUF1116 domain-containing protein</fullName>
    </submittedName>
</protein>
<reference evidence="1 2" key="1">
    <citation type="submission" date="2020-03" db="EMBL/GenBank/DDBJ databases">
        <title>Genome Sequence of industrial isolate, B5A.</title>
        <authorList>
            <person name="Sharma S."/>
            <person name="Patil P.B."/>
            <person name="Korpole S."/>
        </authorList>
    </citation>
    <scope>NUCLEOTIDE SEQUENCE [LARGE SCALE GENOMIC DNA]</scope>
    <source>
        <strain evidence="1 2">PI-S10-B5A</strain>
    </source>
</reference>
<proteinExistence type="predicted"/>
<comment type="caution">
    <text evidence="1">The sequence shown here is derived from an EMBL/GenBank/DDBJ whole genome shotgun (WGS) entry which is preliminary data.</text>
</comment>
<dbReference type="EMBL" id="JAAOXG010000048">
    <property type="protein sequence ID" value="NNJ32111.1"/>
    <property type="molecule type" value="Genomic_DNA"/>
</dbReference>
<organism evidence="1 2">
    <name type="scientific">Lacrimispora defluvii</name>
    <dbReference type="NCBI Taxonomy" id="2719233"/>
    <lineage>
        <taxon>Bacteria</taxon>
        <taxon>Bacillati</taxon>
        <taxon>Bacillota</taxon>
        <taxon>Clostridia</taxon>
        <taxon>Lachnospirales</taxon>
        <taxon>Lachnospiraceae</taxon>
        <taxon>Lacrimispora</taxon>
    </lineage>
</organism>
<evidence type="ECO:0000313" key="2">
    <source>
        <dbReference type="Proteomes" id="UP000539052"/>
    </source>
</evidence>
<sequence>MNQLFSQDKLNIINVGLKGFGQDAMSQGAVVKQVEWKPVAGGRKDIIEALDKVEPLAEKIKEANETVVSRMKAAKPVLVGMDLALNVVPEMTEHTILHAGPPIAWENMCGPMKGAVIGAVLFEGLAADDEEAVKLIESGAIKFDPCHEHKAVGPMAGVLSAHMPVHIVKNETNGDYAYCSINEGLGKVLRFGAYSKEVLDRLAFLRDEFMPVMQKALALTDGIDIKLITAQALQMGDECHNRNKAATSLFYKQISQLILETDCEKAAIQKTLSFIAGNDHYFLNLSMPACKLITEAGQNVPYATIVSTMARNGVEFGIKVSGIGTGEWFDYASNYIEGLYFPGYSKEDANPDIGDSAITETTGIGGMSMAGAPAIVQFVGGDVEDAFNTTKRMYGITTDINAAYAIPNMNFKGAPMGIDMLKVIESGVLPVINTGIAHKEAGIGQIGAGIVNPPMECFYQALLAYVKKYA</sequence>
<accession>A0ABX1VUT1</accession>
<name>A0ABX1VUT1_9FIRM</name>
<dbReference type="Pfam" id="PF06545">
    <property type="entry name" value="AllG"/>
    <property type="match status" value="1"/>
</dbReference>
<dbReference type="Proteomes" id="UP000539052">
    <property type="component" value="Unassembled WGS sequence"/>
</dbReference>
<gene>
    <name evidence="1" type="ORF">G9470_20305</name>
</gene>
<dbReference type="Gene3D" id="3.90.1710.10">
    <property type="entry name" value="Enterococcus faecalis V583 domain"/>
    <property type="match status" value="1"/>
</dbReference>
<dbReference type="Gene3D" id="3.90.1700.10">
    <property type="entry name" value="v583 domain like"/>
    <property type="match status" value="1"/>
</dbReference>